<evidence type="ECO:0000256" key="2">
    <source>
        <dbReference type="ARBA" id="ARBA00012438"/>
    </source>
</evidence>
<dbReference type="EC" id="2.7.13.3" evidence="2"/>
<dbReference type="PATRIC" id="fig|1173020.3.peg.790"/>
<dbReference type="InterPro" id="IPR004105">
    <property type="entry name" value="CheA-like_dim"/>
</dbReference>
<dbReference type="Gene3D" id="1.20.120.160">
    <property type="entry name" value="HPT domain"/>
    <property type="match status" value="1"/>
</dbReference>
<dbReference type="PROSITE" id="PS50109">
    <property type="entry name" value="HIS_KIN"/>
    <property type="match status" value="1"/>
</dbReference>
<evidence type="ECO:0000256" key="7">
    <source>
        <dbReference type="PROSITE-ProRule" id="PRU00110"/>
    </source>
</evidence>
<dbReference type="KEGG" id="cmp:Cha6605_0672"/>
<evidence type="ECO:0000313" key="13">
    <source>
        <dbReference type="EMBL" id="AFY91947.1"/>
    </source>
</evidence>
<dbReference type="GO" id="GO:0000155">
    <property type="term" value="F:phosphorelay sensor kinase activity"/>
    <property type="evidence" value="ECO:0007669"/>
    <property type="project" value="InterPro"/>
</dbReference>
<accession>K9UA18</accession>
<dbReference type="STRING" id="1173020.Cha6605_0672"/>
<dbReference type="Gene3D" id="2.30.30.40">
    <property type="entry name" value="SH3 Domains"/>
    <property type="match status" value="1"/>
</dbReference>
<dbReference type="SMART" id="SM00387">
    <property type="entry name" value="HATPase_c"/>
    <property type="match status" value="1"/>
</dbReference>
<dbReference type="InterPro" id="IPR001789">
    <property type="entry name" value="Sig_transdc_resp-reg_receiver"/>
</dbReference>
<comment type="catalytic activity">
    <reaction evidence="1">
        <text>ATP + protein L-histidine = ADP + protein N-phospho-L-histidine.</text>
        <dbReference type="EC" id="2.7.13.3"/>
    </reaction>
</comment>
<evidence type="ECO:0000259" key="12">
    <source>
        <dbReference type="PROSITE" id="PS50894"/>
    </source>
</evidence>
<feature type="region of interest" description="Disordered" evidence="9">
    <location>
        <begin position="876"/>
        <end position="902"/>
    </location>
</feature>
<dbReference type="PANTHER" id="PTHR43395:SF1">
    <property type="entry name" value="CHEMOTAXIS PROTEIN CHEA"/>
    <property type="match status" value="1"/>
</dbReference>
<dbReference type="GO" id="GO:0006935">
    <property type="term" value="P:chemotaxis"/>
    <property type="evidence" value="ECO:0007669"/>
    <property type="project" value="InterPro"/>
</dbReference>
<dbReference type="Pfam" id="PF01584">
    <property type="entry name" value="CheW"/>
    <property type="match status" value="1"/>
</dbReference>
<dbReference type="InterPro" id="IPR036641">
    <property type="entry name" value="HPT_dom_sf"/>
</dbReference>
<dbReference type="AlphaFoldDB" id="K9UA18"/>
<proteinExistence type="predicted"/>
<dbReference type="SUPFAM" id="SSF50341">
    <property type="entry name" value="CheW-like"/>
    <property type="match status" value="1"/>
</dbReference>
<dbReference type="Pfam" id="PF01627">
    <property type="entry name" value="Hpt"/>
    <property type="match status" value="1"/>
</dbReference>
<dbReference type="SMART" id="SM00448">
    <property type="entry name" value="REC"/>
    <property type="match status" value="1"/>
</dbReference>
<dbReference type="SUPFAM" id="SSF55874">
    <property type="entry name" value="ATPase domain of HSP90 chaperone/DNA topoisomerase II/histidine kinase"/>
    <property type="match status" value="1"/>
</dbReference>
<dbReference type="InterPro" id="IPR011006">
    <property type="entry name" value="CheY-like_superfamily"/>
</dbReference>
<feature type="modified residue" description="Phosphohistidine" evidence="7">
    <location>
        <position position="47"/>
    </location>
</feature>
<gene>
    <name evidence="13" type="ORF">Cha6605_0672</name>
</gene>
<reference evidence="13 14" key="1">
    <citation type="submission" date="2012-05" db="EMBL/GenBank/DDBJ databases">
        <title>Finished chromosome of genome of Chamaesiphon sp. PCC 6605.</title>
        <authorList>
            <consortium name="US DOE Joint Genome Institute"/>
            <person name="Gugger M."/>
            <person name="Coursin T."/>
            <person name="Rippka R."/>
            <person name="Tandeau De Marsac N."/>
            <person name="Huntemann M."/>
            <person name="Wei C.-L."/>
            <person name="Han J."/>
            <person name="Detter J.C."/>
            <person name="Han C."/>
            <person name="Tapia R."/>
            <person name="Chen A."/>
            <person name="Kyrpides N."/>
            <person name="Mavromatis K."/>
            <person name="Markowitz V."/>
            <person name="Szeto E."/>
            <person name="Ivanova N."/>
            <person name="Pagani I."/>
            <person name="Pati A."/>
            <person name="Goodwin L."/>
            <person name="Nordberg H.P."/>
            <person name="Cantor M.N."/>
            <person name="Hua S.X."/>
            <person name="Woyke T."/>
            <person name="Kerfeld C.A."/>
        </authorList>
    </citation>
    <scope>NUCLEOTIDE SEQUENCE [LARGE SCALE GENOMIC DNA]</scope>
    <source>
        <strain evidence="14">ATCC 27169 / PCC 6605</strain>
    </source>
</reference>
<dbReference type="HOGENOM" id="CLU_000650_2_1_3"/>
<dbReference type="PROSITE" id="PS50894">
    <property type="entry name" value="HPT"/>
    <property type="match status" value="1"/>
</dbReference>
<dbReference type="PRINTS" id="PR00344">
    <property type="entry name" value="BCTRLSENSOR"/>
</dbReference>
<dbReference type="OrthoDB" id="2079555at2"/>
<evidence type="ECO:0000259" key="10">
    <source>
        <dbReference type="PROSITE" id="PS50109"/>
    </source>
</evidence>
<dbReference type="PROSITE" id="PS50110">
    <property type="entry name" value="RESPONSE_REGULATORY"/>
    <property type="match status" value="1"/>
</dbReference>
<dbReference type="Proteomes" id="UP000010366">
    <property type="component" value="Chromosome"/>
</dbReference>
<dbReference type="Gene3D" id="3.30.565.10">
    <property type="entry name" value="Histidine kinase-like ATPase, C-terminal domain"/>
    <property type="match status" value="1"/>
</dbReference>
<keyword evidence="5 13" id="KW-0418">Kinase</keyword>
<evidence type="ECO:0000256" key="6">
    <source>
        <dbReference type="ARBA" id="ARBA00023012"/>
    </source>
</evidence>
<dbReference type="SMART" id="SM01231">
    <property type="entry name" value="H-kinase_dim"/>
    <property type="match status" value="1"/>
</dbReference>
<feature type="domain" description="Response regulatory" evidence="11">
    <location>
        <begin position="907"/>
        <end position="1024"/>
    </location>
</feature>
<dbReference type="InterPro" id="IPR003594">
    <property type="entry name" value="HATPase_dom"/>
</dbReference>
<dbReference type="InterPro" id="IPR036890">
    <property type="entry name" value="HATPase_C_sf"/>
</dbReference>
<evidence type="ECO:0000259" key="11">
    <source>
        <dbReference type="PROSITE" id="PS50110"/>
    </source>
</evidence>
<dbReference type="SUPFAM" id="SSF52172">
    <property type="entry name" value="CheY-like"/>
    <property type="match status" value="1"/>
</dbReference>
<dbReference type="InterPro" id="IPR002545">
    <property type="entry name" value="CheW-lke_dom"/>
</dbReference>
<organism evidence="13 14">
    <name type="scientific">Chamaesiphon minutus (strain ATCC 27169 / PCC 6605)</name>
    <dbReference type="NCBI Taxonomy" id="1173020"/>
    <lineage>
        <taxon>Bacteria</taxon>
        <taxon>Bacillati</taxon>
        <taxon>Cyanobacteriota</taxon>
        <taxon>Cyanophyceae</taxon>
        <taxon>Gomontiellales</taxon>
        <taxon>Chamaesiphonaceae</taxon>
        <taxon>Chamaesiphon</taxon>
    </lineage>
</organism>
<sequence length="1037" mass="114939">MDNDNRIPLKFLDESEDCCDRIEATVLGLANTIPDPQAIDAALRAAHSVKGGAGMMGFAPLSHVAHQLEDFFKILRVRYHSKSISTEVETLLLAGVDCLRQVGDLHRRSQLVDETWLATQSQPIFDRLRQHLGDLRPEDEDALLSQEGDVDPGILLFESGVKESLDLLDRQFESLAPAELLQDLQMTADELSDFGRMASLDRFVDLCESIKIQGQTTSKSQVLELTRRAIKVWRKAHSLVILGRFDKIPDRLPEVSSNVPAQLELDAPVETLQEGFNPSLSGLESLDLSLLQSEITNLNAQTEADFTFSGDDIQPLELFSELAAFDAPEFLTDFDTDGDSGTLLLQDAPPLELFSELATFDAPEFLTDFTGDFPVVRQTAIPEIAPIPTASTPKRQSQTVRVPVEYLQQFNTAFGKLILERNAIDLRLSEIQNYTGLMRKRMKLLESSNQELRQWYDMAATQGLIPPTENTTAPANSNPILTSSTQGFDSLEMDRYNELHLVSQNQIETIVQLQEVTADIELSLQEMTRSVSSLNQTTRTLQVNLTRTQTIPFADVVKRFPRLIRDLSVQFGKSVSLTIQGENIGIDRAMLENLSDPLMHLLRNAFDHGIEDPATRMAAGKPTQGSIVLTASQRSGETMITIADDGGGVKLDRIRDRRQQMGLPATEVAKMPETQLLDVIFEPGFSTADNLTELSGRGVGMDVVRTNIEQVRGNIRIETQPGIGTTFIIRVPLTLSIIKVMLLERSGFVFAVSVDRIKEIIHFQPDLVTADGTKITWQSQEIPLIALEQGISFGRNSRTSGLPGRPTISQPTVLIVGEDRLLRAFQIDRYWGEQEVTLRSIDSPMPLTPGFGNSIILGDGRVVPLIDPIQFASWMSSKSDAPENPTPVTEQSSSSNAFTPNHPETNTILVIDDSINVRRYLAVMLEKEGYQVEQARDGQEAVEKLLAGLVVQAAICDIEMPRLDGYGVIEALRSNQDFEDLPILMLTSRNSEKHRMLAMNLGASAYFSKPYTESELLTTLKSLIQAAASKVLISSIR</sequence>
<dbReference type="SMART" id="SM00073">
    <property type="entry name" value="HPT"/>
    <property type="match status" value="1"/>
</dbReference>
<dbReference type="eggNOG" id="COG0745">
    <property type="taxonomic scope" value="Bacteria"/>
</dbReference>
<evidence type="ECO:0000256" key="1">
    <source>
        <dbReference type="ARBA" id="ARBA00000085"/>
    </source>
</evidence>
<dbReference type="InterPro" id="IPR005467">
    <property type="entry name" value="His_kinase_dom"/>
</dbReference>
<feature type="compositionally biased region" description="Polar residues" evidence="9">
    <location>
        <begin position="886"/>
        <end position="902"/>
    </location>
</feature>
<dbReference type="SMART" id="SM00260">
    <property type="entry name" value="CheW"/>
    <property type="match status" value="1"/>
</dbReference>
<feature type="modified residue" description="4-aspartylphosphate" evidence="8">
    <location>
        <position position="957"/>
    </location>
</feature>
<dbReference type="FunFam" id="3.30.565.10:FF:000016">
    <property type="entry name" value="Chemotaxis protein CheA, putative"/>
    <property type="match status" value="1"/>
</dbReference>
<feature type="domain" description="HPt" evidence="12">
    <location>
        <begin position="1"/>
        <end position="106"/>
    </location>
</feature>
<dbReference type="eggNOG" id="COG0643">
    <property type="taxonomic scope" value="Bacteria"/>
</dbReference>
<dbReference type="RefSeq" id="WP_015158141.1">
    <property type="nucleotide sequence ID" value="NC_019697.1"/>
</dbReference>
<dbReference type="GO" id="GO:0005737">
    <property type="term" value="C:cytoplasm"/>
    <property type="evidence" value="ECO:0007669"/>
    <property type="project" value="InterPro"/>
</dbReference>
<keyword evidence="6" id="KW-0902">Two-component regulatory system</keyword>
<evidence type="ECO:0000256" key="9">
    <source>
        <dbReference type="SAM" id="MobiDB-lite"/>
    </source>
</evidence>
<dbReference type="InterPro" id="IPR051315">
    <property type="entry name" value="Bact_Chemotaxis_CheA"/>
</dbReference>
<dbReference type="Pfam" id="PF00072">
    <property type="entry name" value="Response_reg"/>
    <property type="match status" value="1"/>
</dbReference>
<evidence type="ECO:0000256" key="3">
    <source>
        <dbReference type="ARBA" id="ARBA00022553"/>
    </source>
</evidence>
<dbReference type="InterPro" id="IPR004358">
    <property type="entry name" value="Sig_transdc_His_kin-like_C"/>
</dbReference>
<evidence type="ECO:0000313" key="14">
    <source>
        <dbReference type="Proteomes" id="UP000010366"/>
    </source>
</evidence>
<evidence type="ECO:0000256" key="5">
    <source>
        <dbReference type="ARBA" id="ARBA00022777"/>
    </source>
</evidence>
<dbReference type="PANTHER" id="PTHR43395">
    <property type="entry name" value="SENSOR HISTIDINE KINASE CHEA"/>
    <property type="match status" value="1"/>
</dbReference>
<keyword evidence="3 8" id="KW-0597">Phosphoprotein</keyword>
<dbReference type="SUPFAM" id="SSF47226">
    <property type="entry name" value="Histidine-containing phosphotransfer domain, HPT domain"/>
    <property type="match status" value="1"/>
</dbReference>
<protein>
    <recommendedName>
        <fullName evidence="2">histidine kinase</fullName>
        <ecNumber evidence="2">2.7.13.3</ecNumber>
    </recommendedName>
</protein>
<dbReference type="InterPro" id="IPR008207">
    <property type="entry name" value="Sig_transdc_His_kin_Hpt_dom"/>
</dbReference>
<dbReference type="CDD" id="cd00088">
    <property type="entry name" value="HPT"/>
    <property type="match status" value="1"/>
</dbReference>
<keyword evidence="14" id="KW-1185">Reference proteome</keyword>
<keyword evidence="4" id="KW-0808">Transferase</keyword>
<evidence type="ECO:0000256" key="8">
    <source>
        <dbReference type="PROSITE-ProRule" id="PRU00169"/>
    </source>
</evidence>
<name>K9UA18_CHAP6</name>
<dbReference type="Gene3D" id="3.40.50.2300">
    <property type="match status" value="1"/>
</dbReference>
<evidence type="ECO:0000256" key="4">
    <source>
        <dbReference type="ARBA" id="ARBA00022679"/>
    </source>
</evidence>
<dbReference type="Pfam" id="PF02518">
    <property type="entry name" value="HATPase_c"/>
    <property type="match status" value="1"/>
</dbReference>
<feature type="domain" description="Histidine kinase" evidence="10">
    <location>
        <begin position="527"/>
        <end position="735"/>
    </location>
</feature>
<dbReference type="eggNOG" id="COG2198">
    <property type="taxonomic scope" value="Bacteria"/>
</dbReference>
<dbReference type="EMBL" id="CP003600">
    <property type="protein sequence ID" value="AFY91947.1"/>
    <property type="molecule type" value="Genomic_DNA"/>
</dbReference>
<dbReference type="InterPro" id="IPR036061">
    <property type="entry name" value="CheW-like_dom_sf"/>
</dbReference>